<dbReference type="OrthoDB" id="342131at2759"/>
<proteinExistence type="predicted"/>
<dbReference type="InterPro" id="IPR052208">
    <property type="entry name" value="DmX-like/RAVE_component"/>
</dbReference>
<dbReference type="Proteomes" id="UP000183365">
    <property type="component" value="Unassembled WGS sequence"/>
</dbReference>
<dbReference type="PANTHER" id="PTHR13950:SF9">
    <property type="entry name" value="RABCONNECTIN-3A"/>
    <property type="match status" value="1"/>
</dbReference>
<evidence type="ECO:0000259" key="1">
    <source>
        <dbReference type="Pfam" id="PF12234"/>
    </source>
</evidence>
<sequence>MVCQIGQTSQIHQSHYTYHGDDDNTYSIFLTNKNILSILKNGILYQSITLGHIIKQVINLSVSLATGDIILVSNTNDIYIINYVPVIQQWIAAETPLSGSSISSKATAVEHLSKNEILLCDFENISVYKIEHINIDELTLVRTWVMKNPVTPIFNIVKHCANTTSNAEYVCSTFNLLTYNDSLVYIWRRTIIDVAGDIYAYQLRLLNTDKQNLSTVVWNEWSVLENGDLLYTLNDDQVLKVWQSREEILNLSLKELNHDFLFLIKHSSFKNILISLGVQDNNVLYSIYEVTYDHCAKKFSLKTIKQNIKNVSETFLPKCWTNKDYLEFSVDENAQLIYINNFDQKSTAIVEYHMDSYTFNLTFLASGNTTDQVSIPTNSDSSNLFTQTVSNLNEITLWNTVDNGIYSKSHMIKYDERILKIELSANGDWICLFQNKIIIDDIVIPYEHENCFDFDVFKDKLFVVLSNKVDTYDMKTLKKETSVDIPDFQQCFVYKDNLLLINCAKSNTNIYKYNLIDETLLTFEKQFMKKTLQFELDSKFKFNNCKRGIVALKNLDNEILFYDNDEMFMLEIINIKNGFMPNDWILGVDGKIWLVLFNLDHILFYNNSQTKIHKTKSKCKSLHIEDKKLTLFYENYLENIKLGQIFELSDVDEEVLMRTFMDIGNFDKAANLFGIIETNLKSEEKLNLEIIDKQLASEDMVRNRDLWNDKFSLLKLKLKEKDYMMNVLLFLNEWISNFNNNLTLFGCNYLYKATIKDIQFKDAVLAIFEREFAVPDDVDFSTGYKALFSSVESIKGDFEKICKSKFQENKNPHDVGLYYLSMGKLSEYKLLWKYSVKKEAVKINNFLVNYNEKACLNNGYKLLSLHRYLEACWFFLLGNDYKSCFYTILKKMNDFNLAIAVITVIDSSGIKLKECLQIYCIEYFLDLKMFWEYFYSGLIINDYDMSFVDLDKFTLTLTDLECLQKIVKVYGTNYLENIIFKRMEKIVSLTKDRSVAKYYLSQHKRQQKVLFSKKEQEIIKSEPNIFSSFNKTSDFDESFRVTSAEPKSMLDDWM</sequence>
<dbReference type="InterPro" id="IPR022033">
    <property type="entry name" value="Rav1p_C"/>
</dbReference>
<evidence type="ECO:0000313" key="2">
    <source>
        <dbReference type="EMBL" id="SGZ38084.1"/>
    </source>
</evidence>
<accession>A0A1L0AWX4</accession>
<gene>
    <name evidence="2" type="ORF">HGUI_00284</name>
</gene>
<dbReference type="Pfam" id="PF12234">
    <property type="entry name" value="Rav1p_C"/>
    <property type="match status" value="1"/>
</dbReference>
<protein>
    <recommendedName>
        <fullName evidence="1">RAVE complex protein Rav1 C-terminal domain-containing protein</fullName>
    </recommendedName>
</protein>
<reference evidence="3" key="1">
    <citation type="submission" date="2016-11" db="EMBL/GenBank/DDBJ databases">
        <authorList>
            <person name="Guldener U."/>
        </authorList>
    </citation>
    <scope>NUCLEOTIDE SEQUENCE [LARGE SCALE GENOMIC DNA]</scope>
</reference>
<evidence type="ECO:0000313" key="3">
    <source>
        <dbReference type="Proteomes" id="UP000183365"/>
    </source>
</evidence>
<dbReference type="EMBL" id="FQNF01000003">
    <property type="protein sequence ID" value="SGZ38084.1"/>
    <property type="molecule type" value="Genomic_DNA"/>
</dbReference>
<dbReference type="GO" id="GO:0007035">
    <property type="term" value="P:vacuolar acidification"/>
    <property type="evidence" value="ECO:0007669"/>
    <property type="project" value="TreeGrafter"/>
</dbReference>
<dbReference type="PANTHER" id="PTHR13950">
    <property type="entry name" value="RABCONNECTIN-RELATED"/>
    <property type="match status" value="1"/>
</dbReference>
<keyword evidence="3" id="KW-1185">Reference proteome</keyword>
<dbReference type="GO" id="GO:0043291">
    <property type="term" value="C:RAVE complex"/>
    <property type="evidence" value="ECO:0007669"/>
    <property type="project" value="TreeGrafter"/>
</dbReference>
<name>A0A1L0AWX4_9ASCO</name>
<feature type="domain" description="RAVE complex protein Rav1 C-terminal" evidence="1">
    <location>
        <begin position="790"/>
        <end position="916"/>
    </location>
</feature>
<dbReference type="VEuPathDB" id="FungiDB:HGUI_00284"/>
<organism evidence="2 3">
    <name type="scientific">Hanseniaspora guilliermondii</name>
    <dbReference type="NCBI Taxonomy" id="56406"/>
    <lineage>
        <taxon>Eukaryota</taxon>
        <taxon>Fungi</taxon>
        <taxon>Dikarya</taxon>
        <taxon>Ascomycota</taxon>
        <taxon>Saccharomycotina</taxon>
        <taxon>Saccharomycetes</taxon>
        <taxon>Saccharomycodales</taxon>
        <taxon>Saccharomycodaceae</taxon>
        <taxon>Hanseniaspora</taxon>
    </lineage>
</organism>
<dbReference type="AlphaFoldDB" id="A0A1L0AWX4"/>